<sequence length="300" mass="33865">MKAKICIFLIIVIGQASCVTSGFFGKEYNENREISYGVQEARLLQANNPDLALRSTSEVVLRAYGDLFFFVPNVIYYVFARQTFFGTLGNGTDDVDLNRADSAALERYTALQRGEGEDRSRNTNAAAQVATNWGLNTVFDLILYVPNLVYFPIADKTIFGTFEVVGIDVRDKYYSARKVRARDLLRLSAIRRSPQTVQVSFLGVRSDVEVSRSYLAGLENADAITKWRTSYYFSSDGIMRAFEPEDFGNAMKDAEWILDDLDLSTEDIEELKQNGYLEFYDEESNVPVLDSQAPPKGKKK</sequence>
<evidence type="ECO:0000313" key="1">
    <source>
        <dbReference type="EMBL" id="TGJ99684.1"/>
    </source>
</evidence>
<dbReference type="Proteomes" id="UP000297453">
    <property type="component" value="Unassembled WGS sequence"/>
</dbReference>
<comment type="caution">
    <text evidence="1">The sequence shown here is derived from an EMBL/GenBank/DDBJ whole genome shotgun (WGS) entry which is preliminary data.</text>
</comment>
<evidence type="ECO:0000313" key="2">
    <source>
        <dbReference type="Proteomes" id="UP000297453"/>
    </source>
</evidence>
<dbReference type="AlphaFoldDB" id="A0A4R9FN53"/>
<accession>A0A4R9FN53</accession>
<protein>
    <submittedName>
        <fullName evidence="1">Uncharacterized protein</fullName>
    </submittedName>
</protein>
<organism evidence="1 2">
    <name type="scientific">Leptospira semungkisensis</name>
    <dbReference type="NCBI Taxonomy" id="2484985"/>
    <lineage>
        <taxon>Bacteria</taxon>
        <taxon>Pseudomonadati</taxon>
        <taxon>Spirochaetota</taxon>
        <taxon>Spirochaetia</taxon>
        <taxon>Leptospirales</taxon>
        <taxon>Leptospiraceae</taxon>
        <taxon>Leptospira</taxon>
    </lineage>
</organism>
<dbReference type="RefSeq" id="WP_135589775.1">
    <property type="nucleotide sequence ID" value="NZ_RQEP01000019.1"/>
</dbReference>
<dbReference type="OrthoDB" id="346225at2"/>
<name>A0A4R9FN53_9LEPT</name>
<reference evidence="1" key="1">
    <citation type="journal article" date="2019" name="PLoS Negl. Trop. Dis.">
        <title>Revisiting the worldwide diversity of Leptospira species in the environment.</title>
        <authorList>
            <person name="Vincent A.T."/>
            <person name="Schiettekatte O."/>
            <person name="Bourhy P."/>
            <person name="Veyrier F.J."/>
            <person name="Picardeau M."/>
        </authorList>
    </citation>
    <scope>NUCLEOTIDE SEQUENCE [LARGE SCALE GENOMIC DNA]</scope>
    <source>
        <strain evidence="1">SSS9</strain>
    </source>
</reference>
<keyword evidence="2" id="KW-1185">Reference proteome</keyword>
<dbReference type="EMBL" id="RQEP01000019">
    <property type="protein sequence ID" value="TGJ99684.1"/>
    <property type="molecule type" value="Genomic_DNA"/>
</dbReference>
<proteinExistence type="predicted"/>
<gene>
    <name evidence="1" type="ORF">EHO59_17785</name>
</gene>